<evidence type="ECO:0000313" key="1">
    <source>
        <dbReference type="EMBL" id="KAJ4428779.1"/>
    </source>
</evidence>
<dbReference type="Proteomes" id="UP001148838">
    <property type="component" value="Unassembled WGS sequence"/>
</dbReference>
<accession>A0ABQ8S4H1</accession>
<comment type="caution">
    <text evidence="1">The sequence shown here is derived from an EMBL/GenBank/DDBJ whole genome shotgun (WGS) entry which is preliminary data.</text>
</comment>
<protein>
    <submittedName>
        <fullName evidence="1">Uncharacterized protein</fullName>
    </submittedName>
</protein>
<dbReference type="EMBL" id="JAJSOF020000036">
    <property type="protein sequence ID" value="KAJ4428779.1"/>
    <property type="molecule type" value="Genomic_DNA"/>
</dbReference>
<gene>
    <name evidence="1" type="ORF">ANN_25772</name>
</gene>
<organism evidence="1 2">
    <name type="scientific">Periplaneta americana</name>
    <name type="common">American cockroach</name>
    <name type="synonym">Blatta americana</name>
    <dbReference type="NCBI Taxonomy" id="6978"/>
    <lineage>
        <taxon>Eukaryota</taxon>
        <taxon>Metazoa</taxon>
        <taxon>Ecdysozoa</taxon>
        <taxon>Arthropoda</taxon>
        <taxon>Hexapoda</taxon>
        <taxon>Insecta</taxon>
        <taxon>Pterygota</taxon>
        <taxon>Neoptera</taxon>
        <taxon>Polyneoptera</taxon>
        <taxon>Dictyoptera</taxon>
        <taxon>Blattodea</taxon>
        <taxon>Blattoidea</taxon>
        <taxon>Blattidae</taxon>
        <taxon>Blattinae</taxon>
        <taxon>Periplaneta</taxon>
    </lineage>
</organism>
<sequence>MGPVPTHIVMHLGSYDRIIDEDDGRRCEPLCGREMEDKIAWRPLIQGQRYVCIYSASSHDEREMERKNSLRRRDLNPGFQLYVLMLYPLSHAGYNPDAV</sequence>
<reference evidence="1 2" key="1">
    <citation type="journal article" date="2022" name="Allergy">
        <title>Genome assembly and annotation of Periplaneta americana reveal a comprehensive cockroach allergen profile.</title>
        <authorList>
            <person name="Wang L."/>
            <person name="Xiong Q."/>
            <person name="Saelim N."/>
            <person name="Wang L."/>
            <person name="Nong W."/>
            <person name="Wan A.T."/>
            <person name="Shi M."/>
            <person name="Liu X."/>
            <person name="Cao Q."/>
            <person name="Hui J.H.L."/>
            <person name="Sookrung N."/>
            <person name="Leung T.F."/>
            <person name="Tungtrongchitr A."/>
            <person name="Tsui S.K.W."/>
        </authorList>
    </citation>
    <scope>NUCLEOTIDE SEQUENCE [LARGE SCALE GENOMIC DNA]</scope>
    <source>
        <strain evidence="1">PWHHKU_190912</strain>
    </source>
</reference>
<proteinExistence type="predicted"/>
<name>A0ABQ8S4H1_PERAM</name>
<keyword evidence="2" id="KW-1185">Reference proteome</keyword>
<evidence type="ECO:0000313" key="2">
    <source>
        <dbReference type="Proteomes" id="UP001148838"/>
    </source>
</evidence>